<dbReference type="InterPro" id="IPR000683">
    <property type="entry name" value="Gfo/Idh/MocA-like_OxRdtase_N"/>
</dbReference>
<dbReference type="NCBIfam" id="TIGR01409">
    <property type="entry name" value="TAT_signal_seq"/>
    <property type="match status" value="1"/>
</dbReference>
<feature type="domain" description="Gfo/Idh/MocA-like oxidoreductase N-terminal" evidence="1">
    <location>
        <begin position="45"/>
        <end position="178"/>
    </location>
</feature>
<dbReference type="Proteomes" id="UP001155241">
    <property type="component" value="Unassembled WGS sequence"/>
</dbReference>
<dbReference type="EMBL" id="JAMXLR010000055">
    <property type="protein sequence ID" value="MCO6045471.1"/>
    <property type="molecule type" value="Genomic_DNA"/>
</dbReference>
<dbReference type="Gene3D" id="3.40.50.720">
    <property type="entry name" value="NAD(P)-binding Rossmann-like Domain"/>
    <property type="match status" value="1"/>
</dbReference>
<reference evidence="3" key="1">
    <citation type="submission" date="2022-06" db="EMBL/GenBank/DDBJ databases">
        <title>Aeoliella straminimaris, a novel planctomycete from sediments.</title>
        <authorList>
            <person name="Vitorino I.R."/>
            <person name="Lage O.M."/>
        </authorList>
    </citation>
    <scope>NUCLEOTIDE SEQUENCE</scope>
    <source>
        <strain evidence="3">ICT_H6.2</strain>
    </source>
</reference>
<dbReference type="InterPro" id="IPR055170">
    <property type="entry name" value="GFO_IDH_MocA-like_dom"/>
</dbReference>
<dbReference type="SUPFAM" id="SSF51735">
    <property type="entry name" value="NAD(P)-binding Rossmann-fold domains"/>
    <property type="match status" value="1"/>
</dbReference>
<dbReference type="InterPro" id="IPR019546">
    <property type="entry name" value="TAT_signal_bac_arc"/>
</dbReference>
<dbReference type="SUPFAM" id="SSF55347">
    <property type="entry name" value="Glyceraldehyde-3-phosphate dehydrogenase-like, C-terminal domain"/>
    <property type="match status" value="1"/>
</dbReference>
<dbReference type="Pfam" id="PF01408">
    <property type="entry name" value="GFO_IDH_MocA"/>
    <property type="match status" value="1"/>
</dbReference>
<accession>A0A9X2FGZ9</accession>
<evidence type="ECO:0000313" key="4">
    <source>
        <dbReference type="Proteomes" id="UP001155241"/>
    </source>
</evidence>
<gene>
    <name evidence="3" type="ORF">NG895_16290</name>
</gene>
<proteinExistence type="predicted"/>
<evidence type="ECO:0000313" key="3">
    <source>
        <dbReference type="EMBL" id="MCO6045471.1"/>
    </source>
</evidence>
<keyword evidence="4" id="KW-1185">Reference proteome</keyword>
<dbReference type="RefSeq" id="WP_252853583.1">
    <property type="nucleotide sequence ID" value="NZ_JAMXLR010000055.1"/>
</dbReference>
<evidence type="ECO:0000259" key="1">
    <source>
        <dbReference type="Pfam" id="PF01408"/>
    </source>
</evidence>
<sequence length="441" mass="49326">MSDHSSEQASNSRRDFLKHTAVAGSAFAAMSVPQYAHAAGTDETLRVGLVGAGGRGRGAAIDALMADKNARLVAIGDAFMDRNKEALGDIKANAEVADRVDVTEETMYDGFDNFKKVIDSVDVVLLATPPHFRPEHFRYAVEAGKHCFVEKPVAVDAPGVRHVQESCQMAAEKGLSVVSGLCWRYDHAVRATMEQILDKKSIGDIVAVESHYNANCLWHRGDQPDWSRMEYQIRNWLYYTWLSGDHIAEQAIHSLDKCTWLLGDVAPIKAMGIGGRQQRTDPKWGHIFDHFTVFFEFPENKQAFFTCRQQDGCDTFVDERVLGTEGSAMVLKNVVYDNDGKRTWRYRGDRPSMYRVEHQEFFKSIRDGNPIANGDYMCRSTMMAIMGRMAGYTGKTLTWDECLNDDSRLGPSEYAWVDVPEPPVAIPGQTKLGDLASVYRG</sequence>
<dbReference type="Gene3D" id="3.30.360.10">
    <property type="entry name" value="Dihydrodipicolinate Reductase, domain 2"/>
    <property type="match status" value="1"/>
</dbReference>
<dbReference type="PANTHER" id="PTHR43818:SF5">
    <property type="entry name" value="OXIDOREDUCTASE FAMILY PROTEIN"/>
    <property type="match status" value="1"/>
</dbReference>
<protein>
    <submittedName>
        <fullName evidence="3">Gfo/Idh/MocA family oxidoreductase</fullName>
    </submittedName>
</protein>
<organism evidence="3 4">
    <name type="scientific">Aeoliella straminimaris</name>
    <dbReference type="NCBI Taxonomy" id="2954799"/>
    <lineage>
        <taxon>Bacteria</taxon>
        <taxon>Pseudomonadati</taxon>
        <taxon>Planctomycetota</taxon>
        <taxon>Planctomycetia</taxon>
        <taxon>Pirellulales</taxon>
        <taxon>Lacipirellulaceae</taxon>
        <taxon>Aeoliella</taxon>
    </lineage>
</organism>
<name>A0A9X2FGZ9_9BACT</name>
<evidence type="ECO:0000259" key="2">
    <source>
        <dbReference type="Pfam" id="PF22725"/>
    </source>
</evidence>
<dbReference type="InterPro" id="IPR050463">
    <property type="entry name" value="Gfo/Idh/MocA_oxidrdct_glycsds"/>
</dbReference>
<comment type="caution">
    <text evidence="3">The sequence shown here is derived from an EMBL/GenBank/DDBJ whole genome shotgun (WGS) entry which is preliminary data.</text>
</comment>
<dbReference type="Pfam" id="PF22725">
    <property type="entry name" value="GFO_IDH_MocA_C3"/>
    <property type="match status" value="1"/>
</dbReference>
<dbReference type="InterPro" id="IPR006311">
    <property type="entry name" value="TAT_signal"/>
</dbReference>
<dbReference type="InterPro" id="IPR036291">
    <property type="entry name" value="NAD(P)-bd_dom_sf"/>
</dbReference>
<dbReference type="PANTHER" id="PTHR43818">
    <property type="entry name" value="BCDNA.GH03377"/>
    <property type="match status" value="1"/>
</dbReference>
<dbReference type="PROSITE" id="PS51318">
    <property type="entry name" value="TAT"/>
    <property type="match status" value="1"/>
</dbReference>
<dbReference type="AlphaFoldDB" id="A0A9X2FGZ9"/>
<feature type="domain" description="GFO/IDH/MocA-like oxidoreductase" evidence="2">
    <location>
        <begin position="192"/>
        <end position="328"/>
    </location>
</feature>
<dbReference type="GO" id="GO:0000166">
    <property type="term" value="F:nucleotide binding"/>
    <property type="evidence" value="ECO:0007669"/>
    <property type="project" value="InterPro"/>
</dbReference>